<dbReference type="VEuPathDB" id="CryptoDB:Cvel_15102"/>
<dbReference type="PANTHER" id="PTHR21377:SF20">
    <property type="entry name" value="OS04G0416000 PROTEIN"/>
    <property type="match status" value="1"/>
</dbReference>
<organism evidence="4">
    <name type="scientific">Chromera velia CCMP2878</name>
    <dbReference type="NCBI Taxonomy" id="1169474"/>
    <lineage>
        <taxon>Eukaryota</taxon>
        <taxon>Sar</taxon>
        <taxon>Alveolata</taxon>
        <taxon>Colpodellida</taxon>
        <taxon>Chromeraceae</taxon>
        <taxon>Chromera</taxon>
    </lineage>
</organism>
<evidence type="ECO:0000256" key="1">
    <source>
        <dbReference type="SAM" id="MobiDB-lite"/>
    </source>
</evidence>
<dbReference type="InterPro" id="IPR009688">
    <property type="entry name" value="FAM210A/B-like_dom"/>
</dbReference>
<feature type="chain" id="PRO_5005188276" description="DUF1279 domain-containing protein" evidence="2">
    <location>
        <begin position="21"/>
        <end position="203"/>
    </location>
</feature>
<dbReference type="Pfam" id="PF06916">
    <property type="entry name" value="FAM210A-B_dom"/>
    <property type="match status" value="1"/>
</dbReference>
<dbReference type="GO" id="GO:0005739">
    <property type="term" value="C:mitochondrion"/>
    <property type="evidence" value="ECO:0007669"/>
    <property type="project" value="TreeGrafter"/>
</dbReference>
<proteinExistence type="predicted"/>
<sequence>MRLLSMQFAVVLALFAVSVAFSPLSSQAFPVRSLSQNPQSDGAGRRRPLLSIPLAAVKTTEDTEEETEGKKSPLSPEEATKKYGLEVGLFKAAKGRDMASAKDLLAKYGGAYLITSIALAIISMGANYWLVDHSFPVAEWLRKLPFNIQVNETGEKASTFAIAYALHKAESPLRFPPTVALTPLVAKALGRKEPENSEGSGEA</sequence>
<gene>
    <name evidence="4" type="ORF">Cvel_15102</name>
</gene>
<dbReference type="EMBL" id="CDMZ01000114">
    <property type="protein sequence ID" value="CEM07013.1"/>
    <property type="molecule type" value="Genomic_DNA"/>
</dbReference>
<evidence type="ECO:0000313" key="4">
    <source>
        <dbReference type="EMBL" id="CEM07013.1"/>
    </source>
</evidence>
<dbReference type="AlphaFoldDB" id="A0A0G4F446"/>
<dbReference type="PANTHER" id="PTHR21377">
    <property type="entry name" value="PROTEIN FAM210B, MITOCHONDRIAL"/>
    <property type="match status" value="1"/>
</dbReference>
<dbReference type="InterPro" id="IPR045866">
    <property type="entry name" value="FAM210A/B-like"/>
</dbReference>
<feature type="region of interest" description="Disordered" evidence="1">
    <location>
        <begin position="58"/>
        <end position="77"/>
    </location>
</feature>
<reference evidence="4" key="1">
    <citation type="submission" date="2014-11" db="EMBL/GenBank/DDBJ databases">
        <authorList>
            <person name="Otto D Thomas"/>
            <person name="Naeem Raeece"/>
        </authorList>
    </citation>
    <scope>NUCLEOTIDE SEQUENCE</scope>
</reference>
<feature type="signal peptide" evidence="2">
    <location>
        <begin position="1"/>
        <end position="20"/>
    </location>
</feature>
<evidence type="ECO:0000259" key="3">
    <source>
        <dbReference type="Pfam" id="PF06916"/>
    </source>
</evidence>
<accession>A0A0G4F446</accession>
<keyword evidence="2" id="KW-0732">Signal</keyword>
<protein>
    <recommendedName>
        <fullName evidence="3">DUF1279 domain-containing protein</fullName>
    </recommendedName>
</protein>
<name>A0A0G4F446_9ALVE</name>
<feature type="domain" description="DUF1279" evidence="3">
    <location>
        <begin position="100"/>
        <end position="184"/>
    </location>
</feature>
<evidence type="ECO:0000256" key="2">
    <source>
        <dbReference type="SAM" id="SignalP"/>
    </source>
</evidence>